<sequence>MNLMNCQHMEFKQINHDQVNVASGRPFVMYSFPELHSAEDRLKPIAMEEVTLVWKSVLLKASLPCNELFFELRCLLMEEKGWDAPADPLAAADLHHVKR</sequence>
<feature type="non-terminal residue" evidence="1">
    <location>
        <position position="99"/>
    </location>
</feature>
<reference evidence="1 2" key="1">
    <citation type="submission" date="2019-08" db="EMBL/GenBank/DDBJ databases">
        <title>A chromosome-level genome assembly, high-density linkage maps, and genome scans reveal the genomic architecture of hybrid incompatibilities underlying speciation via character displacement in darters (Percidae: Etheostominae).</title>
        <authorList>
            <person name="Moran R.L."/>
            <person name="Catchen J.M."/>
            <person name="Fuller R.C."/>
        </authorList>
    </citation>
    <scope>NUCLEOTIDE SEQUENCE [LARGE SCALE GENOMIC DNA]</scope>
    <source>
        <strain evidence="1">EspeVRDwgs_2016</strain>
        <tissue evidence="1">Muscle</tissue>
    </source>
</reference>
<dbReference type="EMBL" id="VOFY01000041">
    <property type="protein sequence ID" value="KAA8579182.1"/>
    <property type="molecule type" value="Genomic_DNA"/>
</dbReference>
<organism evidence="1 2">
    <name type="scientific">Etheostoma spectabile</name>
    <name type="common">orangethroat darter</name>
    <dbReference type="NCBI Taxonomy" id="54343"/>
    <lineage>
        <taxon>Eukaryota</taxon>
        <taxon>Metazoa</taxon>
        <taxon>Chordata</taxon>
        <taxon>Craniata</taxon>
        <taxon>Vertebrata</taxon>
        <taxon>Euteleostomi</taxon>
        <taxon>Actinopterygii</taxon>
        <taxon>Neopterygii</taxon>
        <taxon>Teleostei</taxon>
        <taxon>Neoteleostei</taxon>
        <taxon>Acanthomorphata</taxon>
        <taxon>Eupercaria</taxon>
        <taxon>Perciformes</taxon>
        <taxon>Percoidei</taxon>
        <taxon>Percidae</taxon>
        <taxon>Etheostomatinae</taxon>
        <taxon>Etheostoma</taxon>
    </lineage>
</organism>
<gene>
    <name evidence="1" type="ORF">FQN60_018755</name>
</gene>
<evidence type="ECO:0000313" key="1">
    <source>
        <dbReference type="EMBL" id="KAA8579182.1"/>
    </source>
</evidence>
<name>A0A5J5CBQ7_9PERO</name>
<proteinExistence type="predicted"/>
<comment type="caution">
    <text evidence="1">The sequence shown here is derived from an EMBL/GenBank/DDBJ whole genome shotgun (WGS) entry which is preliminary data.</text>
</comment>
<dbReference type="AlphaFoldDB" id="A0A5J5CBQ7"/>
<protein>
    <submittedName>
        <fullName evidence="1">Uncharacterized protein</fullName>
    </submittedName>
</protein>
<accession>A0A5J5CBQ7</accession>
<dbReference type="Proteomes" id="UP000327493">
    <property type="component" value="Unassembled WGS sequence"/>
</dbReference>
<evidence type="ECO:0000313" key="2">
    <source>
        <dbReference type="Proteomes" id="UP000327493"/>
    </source>
</evidence>
<keyword evidence="2" id="KW-1185">Reference proteome</keyword>